<reference evidence="1" key="1">
    <citation type="submission" date="2021-01" db="EMBL/GenBank/DDBJ databases">
        <title>Chromosome-level genome assembly of a human fungal pathogen reveals clustering of transcriptionally co-regulated genes.</title>
        <authorList>
            <person name="Voorhies M."/>
            <person name="Cohen S."/>
            <person name="Shea T.P."/>
            <person name="Petrus S."/>
            <person name="Munoz J.F."/>
            <person name="Poplawski S."/>
            <person name="Goldman W.E."/>
            <person name="Michael T."/>
            <person name="Cuomo C.A."/>
            <person name="Sil A."/>
            <person name="Beyhan S."/>
        </authorList>
    </citation>
    <scope>NUCLEOTIDE SEQUENCE</scope>
    <source>
        <strain evidence="1">H88</strain>
    </source>
</reference>
<dbReference type="EMBL" id="CP069103">
    <property type="protein sequence ID" value="QSS52165.1"/>
    <property type="molecule type" value="Genomic_DNA"/>
</dbReference>
<dbReference type="VEuPathDB" id="FungiDB:I7I53_07698"/>
<protein>
    <submittedName>
        <fullName evidence="1">Uncharacterized protein</fullName>
    </submittedName>
</protein>
<gene>
    <name evidence="1" type="ORF">I7I53_07698</name>
</gene>
<dbReference type="Proteomes" id="UP000663419">
    <property type="component" value="Chromosome 2"/>
</dbReference>
<evidence type="ECO:0000313" key="1">
    <source>
        <dbReference type="EMBL" id="QSS52165.1"/>
    </source>
</evidence>
<name>A0A8A1LGV8_AJEC8</name>
<accession>A0A8A1LGV8</accession>
<dbReference type="AlphaFoldDB" id="A0A8A1LGV8"/>
<proteinExistence type="predicted"/>
<sequence>MFNIGRETGTTARMWRRNVTKHKTTKGAFSVPLLSPETWCGSLIPWRRRQVEFWGTIDLNISDSIGEVMSQHVHRLYMGHFLAKRLRQCSLSLSTVWFSTQSLTARILWRACTAIWANPSPT</sequence>
<evidence type="ECO:0000313" key="2">
    <source>
        <dbReference type="Proteomes" id="UP000663419"/>
    </source>
</evidence>
<organism evidence="1 2">
    <name type="scientific">Ajellomyces capsulatus (strain H88)</name>
    <name type="common">Darling's disease fungus</name>
    <name type="synonym">Histoplasma capsulatum</name>
    <dbReference type="NCBI Taxonomy" id="544711"/>
    <lineage>
        <taxon>Eukaryota</taxon>
        <taxon>Fungi</taxon>
        <taxon>Dikarya</taxon>
        <taxon>Ascomycota</taxon>
        <taxon>Pezizomycotina</taxon>
        <taxon>Eurotiomycetes</taxon>
        <taxon>Eurotiomycetidae</taxon>
        <taxon>Onygenales</taxon>
        <taxon>Ajellomycetaceae</taxon>
        <taxon>Histoplasma</taxon>
    </lineage>
</organism>